<evidence type="ECO:0000313" key="2">
    <source>
        <dbReference type="Proteomes" id="UP000838749"/>
    </source>
</evidence>
<keyword evidence="2" id="KW-1185">Reference proteome</keyword>
<dbReference type="InterPro" id="IPR027417">
    <property type="entry name" value="P-loop_NTPase"/>
</dbReference>
<dbReference type="RefSeq" id="WP_234541938.1">
    <property type="nucleotide sequence ID" value="NZ_CAKMAB010000078.1"/>
</dbReference>
<evidence type="ECO:0000313" key="1">
    <source>
        <dbReference type="EMBL" id="CAH1059856.1"/>
    </source>
</evidence>
<dbReference type="Proteomes" id="UP000838749">
    <property type="component" value="Unassembled WGS sequence"/>
</dbReference>
<accession>A0ABN8FPC5</accession>
<proteinExistence type="predicted"/>
<evidence type="ECO:0008006" key="3">
    <source>
        <dbReference type="Google" id="ProtNLM"/>
    </source>
</evidence>
<gene>
    <name evidence="1" type="ORF">PAECIP111894_06070</name>
</gene>
<reference evidence="1" key="1">
    <citation type="submission" date="2021-12" db="EMBL/GenBank/DDBJ databases">
        <authorList>
            <person name="Criscuolo A."/>
        </authorList>
    </citation>
    <scope>NUCLEOTIDE SEQUENCE</scope>
    <source>
        <strain evidence="1">CIP111894</strain>
    </source>
</reference>
<dbReference type="EMBL" id="CAKMAB010000078">
    <property type="protein sequence ID" value="CAH1059856.1"/>
    <property type="molecule type" value="Genomic_DNA"/>
</dbReference>
<sequence>MYSINSDGYKIIFYIENILRDYIAKNFNESLLPRDLRIDAEKNAVINSAVLPLDYRNLLDYLHLGQLYDLIKSKTFISVKSNYSRNINISDLIKRRNNIMHSRVISSEELEIIKETGTKYIDSLSDNEFKMQWDKFLAEEISNYSIPLLFVEYPLGKNFETLVGRGDELKNLKNAIKIPTPVSIIRHGGVGKTALALQLAEDLLYSPKRPFDRIYFMSFKNTAYVNGQIKKLEKVISNHNELIYRLASFMEIDSPMDYLFDDLEKIVWENIFSTKSLLILDNLETEVVRSNLAEFTQIADRFMQNYAHPSRLVITSRYGLGDREQKFPLYEFDVERTKQLIKINLQDKDEKLKSVTPVDWDWVQEYSQGNPGLILAFCNTFKNTQKKMLDLRVEYTSKYSGEARELHDSQDTFLEFCFDNTIDSLSKESQIFLSALCYLCEEASINEISEELITFLIDEMEFGKLGFHNLKAVNYVNVGFLQPIISSDRYYVNELFIEYLNGNFAESNLFTVFDLKKSKWFPLLKKIVSSILDIQFDEELSLGQMLSKLYKAKYQETNDNSFLLKSFLCDPSLFNLLHYYEQAESKDVINNLNLLDKLRAVLSQNKDKSIQEKICLRIIDCLVHINQLIKSKKIRDFRQCDLLEYFEQLEKKIWILRNNNLSVKVRRKICDFLININDLDKAEQYLQTHEKSIQKTAFDLYTKKIGISANSDKNNCEIYITKCQSILGSYYASELSVIAKVRFFICSARYYVKINPKLALKNACLLDEYEIVNSTLYSFYLESLLIRAECILQINRRPDEVIELIKSYKKAIENQMYQQLFPKKRNSFEATLIRIERQCKGKSS</sequence>
<protein>
    <recommendedName>
        <fullName evidence="3">NB-ARC domain-containing protein</fullName>
    </recommendedName>
</protein>
<dbReference type="SUPFAM" id="SSF52540">
    <property type="entry name" value="P-loop containing nucleoside triphosphate hydrolases"/>
    <property type="match status" value="1"/>
</dbReference>
<dbReference type="Gene3D" id="3.40.50.300">
    <property type="entry name" value="P-loop containing nucleotide triphosphate hydrolases"/>
    <property type="match status" value="1"/>
</dbReference>
<comment type="caution">
    <text evidence="1">The sequence shown here is derived from an EMBL/GenBank/DDBJ whole genome shotgun (WGS) entry which is preliminary data.</text>
</comment>
<organism evidence="1 2">
    <name type="scientific">Paenibacillus pseudetheri</name>
    <dbReference type="NCBI Taxonomy" id="2897682"/>
    <lineage>
        <taxon>Bacteria</taxon>
        <taxon>Bacillati</taxon>
        <taxon>Bacillota</taxon>
        <taxon>Bacilli</taxon>
        <taxon>Bacillales</taxon>
        <taxon>Paenibacillaceae</taxon>
        <taxon>Paenibacillus</taxon>
    </lineage>
</organism>
<name>A0ABN8FPC5_9BACL</name>